<feature type="domain" description="Cadherin" evidence="12">
    <location>
        <begin position="262"/>
        <end position="327"/>
    </location>
</feature>
<dbReference type="OrthoDB" id="6252479at2759"/>
<dbReference type="GO" id="GO:0005912">
    <property type="term" value="C:adherens junction"/>
    <property type="evidence" value="ECO:0007669"/>
    <property type="project" value="TreeGrafter"/>
</dbReference>
<sequence length="721" mass="79474">MEPKSGVLILQRGLDRESSPVHHFLVQAVDKGTPQLSSTAHVLVTVLDMNDNAPVFEQPSQRCVVTESAARGHFVTLMAASDTDVSDADKLTYSMVDGNDLQVFAINSASGVVTVWNSQKLRETNHHVLNISVSDGVFTAYTRLLVSITPINAHSPTFRVAQYSARIQENAAPKTSIAQVAARDVDSGRYGDVTYHFIGDRAHKFFRINENTGEVWTSEMFDREAQSEYSFTVMAMDIGGRTGFTTLHVTVADDNDNKPVFVQSVYRVVMEANTTLGTGFLRVEAEDVDSGVNGTVSYDFHISTPPDTMEAFSLNAETGELSLKKNIPELGVYWLAVGVYWRAVGVYWRAVGVYWRAVGVYWRAVGVYWRAVGVYWRAVGVYWRAVGVYWRAVGVYWRAVGVYWLSGVTACWVCTGVLWVCTGVLWGCIGLLWVCTGVLWVCTGVLWVCTGVLWGWRSFFEFFVVGQDGGRPGLHSHVPVSVRIVDPDLKVPEFMSKIYTLTVPEDTQPGTQIGSVGARFDGELEYSIDWGGREASPPVSVSPVGRLTLTALLDHEKDRRLSLIVTATPTDRPELASSTNVVLEVQDVNDESPAFESEKYYISVAENTPSGSNVVKVCAHDGDTGSNSEIRYILKETSPLVEEPVFTLDPYSGWLSLNQELDAEIKSTYELTVIAKDNGLPQRSSTAMVVIEVKDYNDNPPQFASTTSTPQVLLLTTSCSV</sequence>
<feature type="transmembrane region" description="Helical" evidence="11">
    <location>
        <begin position="368"/>
        <end position="390"/>
    </location>
</feature>
<comment type="subcellular location">
    <subcellularLocation>
        <location evidence="1">Membrane</location>
        <topology evidence="1">Single-pass membrane protein</topology>
    </subcellularLocation>
</comment>
<dbReference type="Proteomes" id="UP000770661">
    <property type="component" value="Unassembled WGS sequence"/>
</dbReference>
<feature type="transmembrane region" description="Helical" evidence="11">
    <location>
        <begin position="330"/>
        <end position="348"/>
    </location>
</feature>
<dbReference type="InterPro" id="IPR015919">
    <property type="entry name" value="Cadherin-like_sf"/>
</dbReference>
<dbReference type="GO" id="GO:0000902">
    <property type="term" value="P:cell morphogenesis"/>
    <property type="evidence" value="ECO:0007669"/>
    <property type="project" value="TreeGrafter"/>
</dbReference>
<evidence type="ECO:0000256" key="6">
    <source>
        <dbReference type="ARBA" id="ARBA00022837"/>
    </source>
</evidence>
<dbReference type="Gene3D" id="2.60.40.60">
    <property type="entry name" value="Cadherins"/>
    <property type="match status" value="6"/>
</dbReference>
<keyword evidence="4" id="KW-0732">Signal</keyword>
<dbReference type="AlphaFoldDB" id="A0A8J4YD62"/>
<evidence type="ECO:0000256" key="11">
    <source>
        <dbReference type="SAM" id="Phobius"/>
    </source>
</evidence>
<dbReference type="PROSITE" id="PS50268">
    <property type="entry name" value="CADHERIN_2"/>
    <property type="match status" value="6"/>
</dbReference>
<dbReference type="InterPro" id="IPR011049">
    <property type="entry name" value="Serralysin-like_metalloprot_C"/>
</dbReference>
<dbReference type="SMART" id="SM00112">
    <property type="entry name" value="CA"/>
    <property type="match status" value="5"/>
</dbReference>
<evidence type="ECO:0000256" key="7">
    <source>
        <dbReference type="ARBA" id="ARBA00022989"/>
    </source>
</evidence>
<dbReference type="GO" id="GO:0008013">
    <property type="term" value="F:beta-catenin binding"/>
    <property type="evidence" value="ECO:0007669"/>
    <property type="project" value="TreeGrafter"/>
</dbReference>
<dbReference type="GO" id="GO:0016339">
    <property type="term" value="P:calcium-dependent cell-cell adhesion via plasma membrane cell adhesion molecules"/>
    <property type="evidence" value="ECO:0007669"/>
    <property type="project" value="TreeGrafter"/>
</dbReference>
<evidence type="ECO:0000256" key="5">
    <source>
        <dbReference type="ARBA" id="ARBA00022737"/>
    </source>
</evidence>
<dbReference type="SUPFAM" id="SSF49313">
    <property type="entry name" value="Cadherin-like"/>
    <property type="match status" value="6"/>
</dbReference>
<gene>
    <name evidence="13" type="primary">FAT1_1</name>
    <name evidence="13" type="ORF">GWK47_047192</name>
</gene>
<feature type="domain" description="Cadherin" evidence="12">
    <location>
        <begin position="495"/>
        <end position="595"/>
    </location>
</feature>
<evidence type="ECO:0000313" key="13">
    <source>
        <dbReference type="EMBL" id="KAG0721076.1"/>
    </source>
</evidence>
<evidence type="ECO:0000256" key="8">
    <source>
        <dbReference type="ARBA" id="ARBA00023136"/>
    </source>
</evidence>
<evidence type="ECO:0000256" key="2">
    <source>
        <dbReference type="ARBA" id="ARBA00022536"/>
    </source>
</evidence>
<evidence type="ECO:0000256" key="3">
    <source>
        <dbReference type="ARBA" id="ARBA00022692"/>
    </source>
</evidence>
<dbReference type="PANTHER" id="PTHR24027">
    <property type="entry name" value="CADHERIN-23"/>
    <property type="match status" value="1"/>
</dbReference>
<feature type="domain" description="Cadherin" evidence="12">
    <location>
        <begin position="596"/>
        <end position="703"/>
    </location>
</feature>
<dbReference type="FunFam" id="2.60.40.60:FF:000058">
    <property type="entry name" value="FAT atypical cadherin 3"/>
    <property type="match status" value="1"/>
</dbReference>
<dbReference type="InterPro" id="IPR002126">
    <property type="entry name" value="Cadherin-like_dom"/>
</dbReference>
<dbReference type="SUPFAM" id="SSF101967">
    <property type="entry name" value="Adhesin YadA, collagen-binding domain"/>
    <property type="match status" value="1"/>
</dbReference>
<dbReference type="PRINTS" id="PR00205">
    <property type="entry name" value="CADHERIN"/>
</dbReference>
<dbReference type="Pfam" id="PF00028">
    <property type="entry name" value="Cadherin"/>
    <property type="match status" value="3"/>
</dbReference>
<dbReference type="GO" id="GO:0034332">
    <property type="term" value="P:adherens junction organization"/>
    <property type="evidence" value="ECO:0007669"/>
    <property type="project" value="TreeGrafter"/>
</dbReference>
<dbReference type="GO" id="GO:0007043">
    <property type="term" value="P:cell-cell junction assembly"/>
    <property type="evidence" value="ECO:0007669"/>
    <property type="project" value="TreeGrafter"/>
</dbReference>
<feature type="transmembrane region" description="Helical" evidence="11">
    <location>
        <begin position="431"/>
        <end position="454"/>
    </location>
</feature>
<comment type="caution">
    <text evidence="13">The sequence shown here is derived from an EMBL/GenBank/DDBJ whole genome shotgun (WGS) entry which is preliminary data.</text>
</comment>
<keyword evidence="7 11" id="KW-1133">Transmembrane helix</keyword>
<protein>
    <submittedName>
        <fullName evidence="13">Protocadherin Fat 1</fullName>
    </submittedName>
</protein>
<keyword evidence="2" id="KW-0245">EGF-like domain</keyword>
<dbReference type="EMBL" id="JACEEZ010011903">
    <property type="protein sequence ID" value="KAG0721076.1"/>
    <property type="molecule type" value="Genomic_DNA"/>
</dbReference>
<dbReference type="GO" id="GO:0060429">
    <property type="term" value="P:epithelium development"/>
    <property type="evidence" value="ECO:0007669"/>
    <property type="project" value="UniProtKB-ARBA"/>
</dbReference>
<evidence type="ECO:0000256" key="9">
    <source>
        <dbReference type="ARBA" id="ARBA00023157"/>
    </source>
</evidence>
<keyword evidence="6 10" id="KW-0106">Calcium</keyword>
<keyword evidence="5" id="KW-0677">Repeat</keyword>
<name>A0A8J4YD62_CHIOP</name>
<evidence type="ECO:0000256" key="1">
    <source>
        <dbReference type="ARBA" id="ARBA00004167"/>
    </source>
</evidence>
<dbReference type="GO" id="GO:0016477">
    <property type="term" value="P:cell migration"/>
    <property type="evidence" value="ECO:0007669"/>
    <property type="project" value="TreeGrafter"/>
</dbReference>
<organism evidence="13 14">
    <name type="scientific">Chionoecetes opilio</name>
    <name type="common">Atlantic snow crab</name>
    <name type="synonym">Cancer opilio</name>
    <dbReference type="NCBI Taxonomy" id="41210"/>
    <lineage>
        <taxon>Eukaryota</taxon>
        <taxon>Metazoa</taxon>
        <taxon>Ecdysozoa</taxon>
        <taxon>Arthropoda</taxon>
        <taxon>Crustacea</taxon>
        <taxon>Multicrustacea</taxon>
        <taxon>Malacostraca</taxon>
        <taxon>Eumalacostraca</taxon>
        <taxon>Eucarida</taxon>
        <taxon>Decapoda</taxon>
        <taxon>Pleocyemata</taxon>
        <taxon>Brachyura</taxon>
        <taxon>Eubrachyura</taxon>
        <taxon>Majoidea</taxon>
        <taxon>Majidae</taxon>
        <taxon>Chionoecetes</taxon>
    </lineage>
</organism>
<keyword evidence="9" id="KW-1015">Disulfide bond</keyword>
<evidence type="ECO:0000313" key="14">
    <source>
        <dbReference type="Proteomes" id="UP000770661"/>
    </source>
</evidence>
<dbReference type="InterPro" id="IPR039808">
    <property type="entry name" value="Cadherin"/>
</dbReference>
<reference evidence="13" key="1">
    <citation type="submission" date="2020-07" db="EMBL/GenBank/DDBJ databases">
        <title>The High-quality genome of the commercially important snow crab, Chionoecetes opilio.</title>
        <authorList>
            <person name="Jeong J.-H."/>
            <person name="Ryu S."/>
        </authorList>
    </citation>
    <scope>NUCLEOTIDE SEQUENCE</scope>
    <source>
        <strain evidence="13">MADBK_172401_WGS</strain>
        <tissue evidence="13">Digestive gland</tissue>
    </source>
</reference>
<feature type="domain" description="Cadherin" evidence="12">
    <location>
        <begin position="1"/>
        <end position="56"/>
    </location>
</feature>
<dbReference type="FunFam" id="2.60.40.60:FF:000026">
    <property type="entry name" value="FAT atypical cadherin 1"/>
    <property type="match status" value="1"/>
</dbReference>
<dbReference type="GO" id="GO:0044331">
    <property type="term" value="P:cell-cell adhesion mediated by cadherin"/>
    <property type="evidence" value="ECO:0007669"/>
    <property type="project" value="TreeGrafter"/>
</dbReference>
<dbReference type="PANTHER" id="PTHR24027:SF422">
    <property type="entry name" value="CADHERIN DOMAIN-CONTAINING PROTEIN"/>
    <property type="match status" value="1"/>
</dbReference>
<dbReference type="CDD" id="cd11304">
    <property type="entry name" value="Cadherin_repeat"/>
    <property type="match status" value="6"/>
</dbReference>
<keyword evidence="14" id="KW-1185">Reference proteome</keyword>
<dbReference type="InterPro" id="IPR020894">
    <property type="entry name" value="Cadherin_CS"/>
</dbReference>
<keyword evidence="8 11" id="KW-0472">Membrane</keyword>
<evidence type="ECO:0000259" key="12">
    <source>
        <dbReference type="PROSITE" id="PS50268"/>
    </source>
</evidence>
<proteinExistence type="predicted"/>
<accession>A0A8J4YD62</accession>
<dbReference type="GO" id="GO:0005509">
    <property type="term" value="F:calcium ion binding"/>
    <property type="evidence" value="ECO:0007669"/>
    <property type="project" value="UniProtKB-UniRule"/>
</dbReference>
<dbReference type="GO" id="GO:0007156">
    <property type="term" value="P:homophilic cell adhesion via plasma membrane adhesion molecules"/>
    <property type="evidence" value="ECO:0007669"/>
    <property type="project" value="InterPro"/>
</dbReference>
<keyword evidence="3 11" id="KW-0812">Transmembrane</keyword>
<evidence type="ECO:0000256" key="4">
    <source>
        <dbReference type="ARBA" id="ARBA00022729"/>
    </source>
</evidence>
<feature type="domain" description="Cadherin" evidence="12">
    <location>
        <begin position="159"/>
        <end position="261"/>
    </location>
</feature>
<dbReference type="GO" id="GO:0016342">
    <property type="term" value="C:catenin complex"/>
    <property type="evidence" value="ECO:0007669"/>
    <property type="project" value="TreeGrafter"/>
</dbReference>
<dbReference type="PROSITE" id="PS00232">
    <property type="entry name" value="CADHERIN_1"/>
    <property type="match status" value="3"/>
</dbReference>
<feature type="transmembrane region" description="Helical" evidence="11">
    <location>
        <begin position="402"/>
        <end position="425"/>
    </location>
</feature>
<feature type="domain" description="Cadherin" evidence="12">
    <location>
        <begin position="57"/>
        <end position="158"/>
    </location>
</feature>
<dbReference type="FunFam" id="2.60.40.60:FF:000020">
    <property type="entry name" value="Dachsous cadherin-related 1b"/>
    <property type="match status" value="1"/>
</dbReference>
<evidence type="ECO:0000256" key="10">
    <source>
        <dbReference type="PROSITE-ProRule" id="PRU00043"/>
    </source>
</evidence>
<dbReference type="GO" id="GO:0045296">
    <property type="term" value="F:cadherin binding"/>
    <property type="evidence" value="ECO:0007669"/>
    <property type="project" value="TreeGrafter"/>
</dbReference>